<evidence type="ECO:0000313" key="3">
    <source>
        <dbReference type="Proteomes" id="UP000006671"/>
    </source>
</evidence>
<dbReference type="GO" id="GO:0016887">
    <property type="term" value="F:ATP hydrolysis activity"/>
    <property type="evidence" value="ECO:0007669"/>
    <property type="project" value="InterPro"/>
</dbReference>
<name>D2VRS3_NAEGR</name>
<dbReference type="PANTHER" id="PTHR22605:SF1">
    <property type="entry name" value="RZ-TYPE DOMAIN-CONTAINING PROTEIN"/>
    <property type="match status" value="1"/>
</dbReference>
<feature type="coiled-coil region" evidence="1">
    <location>
        <begin position="630"/>
        <end position="657"/>
    </location>
</feature>
<dbReference type="GeneID" id="8854596"/>
<dbReference type="InterPro" id="IPR031248">
    <property type="entry name" value="RNF213"/>
</dbReference>
<evidence type="ECO:0000256" key="1">
    <source>
        <dbReference type="SAM" id="Coils"/>
    </source>
</evidence>
<feature type="coiled-coil region" evidence="1">
    <location>
        <begin position="1049"/>
        <end position="1076"/>
    </location>
</feature>
<dbReference type="EMBL" id="GG738892">
    <property type="protein sequence ID" value="EFC40441.1"/>
    <property type="molecule type" value="Genomic_DNA"/>
</dbReference>
<organism evidence="3">
    <name type="scientific">Naegleria gruberi</name>
    <name type="common">Amoeba</name>
    <dbReference type="NCBI Taxonomy" id="5762"/>
    <lineage>
        <taxon>Eukaryota</taxon>
        <taxon>Discoba</taxon>
        <taxon>Heterolobosea</taxon>
        <taxon>Tetramitia</taxon>
        <taxon>Eutetramitia</taxon>
        <taxon>Vahlkampfiidae</taxon>
        <taxon>Naegleria</taxon>
    </lineage>
</organism>
<accession>D2VRS3</accession>
<feature type="coiled-coil region" evidence="1">
    <location>
        <begin position="4472"/>
        <end position="4499"/>
    </location>
</feature>
<gene>
    <name evidence="2" type="ORF">NAEGRDRAFT_81001</name>
</gene>
<dbReference type="KEGG" id="ngr:NAEGRDRAFT_81001"/>
<dbReference type="eggNOG" id="ENOG502QQ65">
    <property type="taxonomic scope" value="Eukaryota"/>
</dbReference>
<keyword evidence="1" id="KW-0175">Coiled coil</keyword>
<protein>
    <submittedName>
        <fullName evidence="2">Uncharacterized protein</fullName>
    </submittedName>
</protein>
<dbReference type="PANTHER" id="PTHR22605">
    <property type="entry name" value="RZ-TYPE DOMAIN-CONTAINING PROTEIN"/>
    <property type="match status" value="1"/>
</dbReference>
<dbReference type="Proteomes" id="UP000006671">
    <property type="component" value="Unassembled WGS sequence"/>
</dbReference>
<proteinExistence type="predicted"/>
<sequence length="4515" mass="524515">MNMEESLFGKAKKMLFGKTKSEQLLDELEIICKDRFYEVNNKVLEEGVDEICDFIQNKKKEEARKIFLSLFMMVSKNPDIYSNVNLFQVACTHLLLTLYVANNPPPVVFKWISEILVTSAKDYSKFAHNIRKIMLLSGLKNFEFEYVLVLHQFKNNHFDQWNIFWKKASISAELHDWVCEYYFRVFPNNWYHLEITFSSIIQPQNSKYLPIYVSSLLQRSPEYFTNFWKNYLNNLDMTKEPLYIFCLQFLCYNIQTFLNDLLLKQKLISSLATKEILDFSENTLQSILQTIQQYGVDYYLGALEFSLKNNAKSDNLTPKNMRLAIKYFPNQVSNETFMIFLTNQMKKRASVDVIFEMIDSYMNVNGLDLQRVLSFYTSWFGLTKDFRHLQIFDILESKSIESFISELDENSAETIVLALSNLFNDTSAKEARLKSAKQLFYLGSDNLTRHHYVFYKAFINSLLDSTDMLERLRIVSLIADDMSTSKLFSTFAPYLLENAIVNREQTGIKFFLDSEKYLNIFINTWKHNQNSKEWKEYRDLFVSAVKNPLQDLTDSISDNQITIKDLELLQKERYRFNSLIEKLDLAKVNGIERKIETSKSVEKDIQELTKIISWLKRFPLLMEFTQHLSLLDETSTLSELESNVESLKAQLDYIDNRRDLIIFLHDEDSLLFHSLFKKFLHDSGETGDIIAVSEIFTRVIEFLEHINMQNIQSLKEYEILDLSKQLRAKGKTLSGEIELLSSVLNKTSSGGQFNINLEVLRKALNLEELGTGLEYFVDCMQDYNMELVKEESFNNIKRLKDRLYGLRDIPLSEVEVILDVSNEAMQGLDGYHTKYFKDLLTPESKGLIQFLKDNLLSFEDSIKVVRTRSRNSKFHEEIVNSLIIAKELVSPLLNQKITFQDFRNKILALFNKEEDLFKLKELQVVNENLTTIKILFSSTATIHLDDVFDSVRAIIEKGKFISTPDSLIVSYEDKEISGEELVDLVRVAIFRSSDSENDQNIKMKHDLQNFILLYQMAEQIQSTIKELIKEGYPKYHDQERIEINERMEKLELEKKNNAFNAKLEKWKKSIEDLVESQPLVLNLSRSQLTKFVSLFKDSLESEERECQSLIPYIMLIVKELFRDNLKHYPITEEGLKEILSGFKSTTSAKEILKLSGEFVQKIIESIAGDLDQERNNYETKTLYDVNGSQIPIILLKIFQENIIQYSGDNSVLIVNNSNIFYCDESTRKEDIQWFCKRRKAFPELTYALVHVNKLVLSVKEELIKFEFEAHEKNQKVGLTTLIFTSDASKEAFSFIETKNDIEGMAQKKPIISKYLSESCKIEKFETVKGESASGKTRYIQSEKRDNEVYVRIAVHEEFSYDYFYEQLCSYDFENSPKVLIHFDVSYVFELRNFELFLLEWIFGRCLQSKKGQLVDTWGNTKESIRIFVEIPSSFEKVKLDLISLIETTIGPKSLHSDLASFDFGEEKTRYVASMFTLFNSKKINDINRFLNVDKNLVSEEKSRQVLTQFFSVSKVTKSHSLRKIFIELMYERLRGLENYHIKFLKLKESNEFGQDIYGNAQELIFTINGTLFPVFKEECEVMTDNTIERCWSDLPVVFAVPNLTDDIPNYNIVRCSKCSTTREYIGMQPLDVKTSTLAEIRSILTSSFEVNSIIEICEKTNYLLTKDFAIKLFLLDERRKVGRSVIIESETGVGKSELLRFYSNILNSNNKLLPDIRFELRKWLCETVDQFTSKNNIQTEVRTKNMDKCRSREYIVKLLKETEEQVGQQLLQEITISLVSAVKKIFDEFKLIEKTDLINSTFEALEQQNYDLWTVDMIADFLAQAESARPENSIYFKILMHSGISSQEIRQTIRDIERNTLRLINSGYQDLKVVVFIDELNTSSCMGIMKELFVDHTLDGQLLPKSIFFVGAINPKLQNEEYVVNEIAPSMKLIRFNYADLSKYQEQEFLALLIELEQKKRDEHEGFVHDLQTFILSAQRFVAESKQLDKRIRVSIRDLTRACKLYWFLKDNEVLYYSANLSIEQCHIICLYMALALSYYFRLPSSERTKFEEMIDREAHTQVQYGIFAFSQVVSEQLGYFYQKAKQRGFIPPGIASTKALLENFFTMVIGIQVGIGISCVGPPGNSKTLSYTIATQKKKSLFVGMKTVHTQHYQCNELSTANEIELVVKSQVETRRKYERAGMVNEICSVLIDEASLPIEKKNSLKVLHYYLDKPTISTVLISNNLLDAAKSNRCIQIVQPETSFEDLRALCQGCLMLNEDDIKPNSRIDRIITALCKSFKEVNYVLTSTIVKQHNGTGGIFHLRDFVYFLRMLSKNKGNHKEVFSGNNIYYCLQRNFNGVPENDFQKIQELFLTNINEMLGTKIHIEKEKIKQYIDVVYDSIHDSLSKYDDPNQSHYRHTMIIDPSQAQASIKLLTSNNIIDQSKTKVVYISDFKGDTNDLSLSQEISEVKNCMELGAPVVLVNSSAISTNFFDVFNKHFTKVNDRYFANVSIKGKTHPCEINSSFHCIVHVPIAQYRELPLPFLNRFEKYIIGAERVLKSDLLVEKEESKKAIFDHIRRGVNDFVRQFDASTFYGLVEDETVDLLIKSIYQQSKDSIQIKKPLTIKNNNIIELLKENGMEDNIDLEEEDEEISINKLRSYIRKINFQLLQIAKPEDIFLRRKFIPKSYLVEYLTKQEHFCTISFLKNAIDQHFKQSTTNNSKYILYTRHSSGIHTLNDTDRLKEITSVACTSEPLKSCVNNPSEIITLASLSSFSSQLEFHRFLGEFAADHQKLVLLLTIDMSMISKNTVNFVKFKIENILSSPMKKVKNMTPFVSLILYFPPESSHFNAAYDSIFLGWDYYYIDSLRGDLGDGQISQYRDSRYWFSVAVGLLKGFRASDKQAFQNSFIPLYNKLLEDYIRSDNTAVASGSLSPFFMRRNINKLVDKKKFILTNINKLELLRDIVLNMFADRWNNQFLSQLVQKICTDITSGKIVNGIIQTISYELSSVLEEMMYPITRKLIYLTPSVQKILNVEDQSTLCLLRKLIEVFITTNKKKSKSSDILHVSTYQSTNEHLPLSTLLIEKMILNEKSDNLDEVVEMIENDKENFEKFRLDMISFYFEKDITKEDQAIRLVDILISPIWNSAEGKKSMRLLSHLSQTKVKNSIKILLNVLSQFKSINFLTDEFKKHLQGKQLHECLEVIFTYILDYVYKNIGTALEEKDLDSINSWMSELSSINFMYIKDIAPKYFKSSRFSILFLVYYVLKGWVLSEEQIEYLWKGITELYKNPTYLPDNFIDIYNCFKDTVTTFLDPNQQSIWINNVTRFAFVHIIDIWSAPSLTNFFTIISQYEKDENSIFKQLNIGLITSITKTIMARYLQNKFNQNMTNVVEQELNNYSDENFVPEELSSKKQPFSVLLLQSSYLSHHSQSKWETFLPLFTRHQEDGGNSKLSKLITQANNILLITKLSSHLLKDDDPQKTIENMDAETCELITNVMKQENMALYFLSRYTSDVELEMILTTNRGELGRIGLANFHIPSIKKNFKSHHFSFMHDNNQVYTDLKRHIESNNIQQIHNFINTNAAQHKYFIRMCLIVISYNFYFLECKSCDAVLAILQDRNVLNTLSIDDSELKAFVFFATKPVSLPVEKQDDWFASYYFSQEFINSNRDKMLTHLLANITATNVGVPKEKNHLYNRMFNPQVLANSFGPGSTYQDRNWDCGYTSSGYNINNIESHNIMNRNQTYHSALNSLTWASFVMCVIFDPAKNENAAKGGHMCNCIDDVKFRPNLSNLEQLQTYIKIRADTFCSIFAHSPNIIGNVDPIIFFTSSLEEFTKQAPNSNDCFGFFANNNTPTIRAYENFWMNSCFIPTLNRYANIVGKMNAGQKLLQDIGQFKERSLAIRKCVDLFPSRENILAFFSQRYTDIEDNAELMTVRQIVKHKDWLLFSYYFIDFLSFYVKLHRGLNGKIERDSIHMTVKDALTLITKDKSKQEEEAIYESWECFKKSWNIVSEKQERNIVCQHANQAEIPIIDENSILSHLLYVEGGNNEIGTLLLTIYNAQSDIQQGHSFPDTIDAAYVMELDDVFYKLLFSKFEDDNFFENIQYYVTINNGDINFDWKSLESYFVESLSKGRPRLLVKKDQVISPQAICKFKEDIPIEEDLPDEIIQEDSLSLDTYASELNTLIEKMNSMDISWKTFDNTKKKSFMNSLNFRDTKKILQIAKDTCQAATNLIGKVPFKSFSIVNSEREILGFSEFVLDIIYNRDEVKSLYDKFSSTFRIPMSTSTKEKFERITLYTMKMVETSNPELDNFLSDLRTIATVIYNNEKDIVNAYASMTTASLRTVFESQIQVKNHDNLAQILPNYFLVKNLVPYIENIRRLIGKIELKKSSMKTENYQELVPDNLKTRPESPIDPLDSLISKVEEPEEEEEIPQPPPMFNVMPLSNLPIMRPNMPSNNYTIDPNQMNKIKNLMEQAQNEKQISLLLQPQLLDNNLLLRLVELLEEAEMLTEEGKELQQAISTNQTIILQNFNKLR</sequence>
<evidence type="ECO:0000313" key="2">
    <source>
        <dbReference type="EMBL" id="EFC40441.1"/>
    </source>
</evidence>
<dbReference type="InParanoid" id="D2VRS3"/>
<reference evidence="2 3" key="1">
    <citation type="journal article" date="2010" name="Cell">
        <title>The genome of Naegleria gruberi illuminates early eukaryotic versatility.</title>
        <authorList>
            <person name="Fritz-Laylin L.K."/>
            <person name="Prochnik S.E."/>
            <person name="Ginger M.L."/>
            <person name="Dacks J.B."/>
            <person name="Carpenter M.L."/>
            <person name="Field M.C."/>
            <person name="Kuo A."/>
            <person name="Paredez A."/>
            <person name="Chapman J."/>
            <person name="Pham J."/>
            <person name="Shu S."/>
            <person name="Neupane R."/>
            <person name="Cipriano M."/>
            <person name="Mancuso J."/>
            <person name="Tu H."/>
            <person name="Salamov A."/>
            <person name="Lindquist E."/>
            <person name="Shapiro H."/>
            <person name="Lucas S."/>
            <person name="Grigoriev I.V."/>
            <person name="Cande W.Z."/>
            <person name="Fulton C."/>
            <person name="Rokhsar D.S."/>
            <person name="Dawson S.C."/>
        </authorList>
    </citation>
    <scope>NUCLEOTIDE SEQUENCE [LARGE SCALE GENOMIC DNA]</scope>
    <source>
        <strain evidence="2 3">NEG-M</strain>
    </source>
</reference>
<dbReference type="VEuPathDB" id="AmoebaDB:NAEGRDRAFT_81001"/>
<keyword evidence="3" id="KW-1185">Reference proteome</keyword>
<dbReference type="GO" id="GO:0004842">
    <property type="term" value="F:ubiquitin-protein transferase activity"/>
    <property type="evidence" value="ECO:0007669"/>
    <property type="project" value="InterPro"/>
</dbReference>
<dbReference type="OMA" id="CEQDEFN"/>
<dbReference type="RefSeq" id="XP_002673185.1">
    <property type="nucleotide sequence ID" value="XM_002673139.1"/>
</dbReference>
<dbReference type="OrthoDB" id="2423195at2759"/>